<evidence type="ECO:0008006" key="5">
    <source>
        <dbReference type="Google" id="ProtNLM"/>
    </source>
</evidence>
<evidence type="ECO:0000256" key="1">
    <source>
        <dbReference type="ARBA" id="ARBA00022801"/>
    </source>
</evidence>
<feature type="transmembrane region" description="Helical" evidence="2">
    <location>
        <begin position="39"/>
        <end position="58"/>
    </location>
</feature>
<dbReference type="InterPro" id="IPR007312">
    <property type="entry name" value="Phosphoesterase"/>
</dbReference>
<evidence type="ECO:0000313" key="3">
    <source>
        <dbReference type="EMBL" id="KAJ3250295.1"/>
    </source>
</evidence>
<keyword evidence="2" id="KW-0812">Transmembrane</keyword>
<evidence type="ECO:0000256" key="2">
    <source>
        <dbReference type="SAM" id="Phobius"/>
    </source>
</evidence>
<organism evidence="3 4">
    <name type="scientific">Boothiomyces macroporosus</name>
    <dbReference type="NCBI Taxonomy" id="261099"/>
    <lineage>
        <taxon>Eukaryota</taxon>
        <taxon>Fungi</taxon>
        <taxon>Fungi incertae sedis</taxon>
        <taxon>Chytridiomycota</taxon>
        <taxon>Chytridiomycota incertae sedis</taxon>
        <taxon>Chytridiomycetes</taxon>
        <taxon>Rhizophydiales</taxon>
        <taxon>Terramycetaceae</taxon>
        <taxon>Boothiomyces</taxon>
    </lineage>
</organism>
<dbReference type="InterPro" id="IPR017850">
    <property type="entry name" value="Alkaline_phosphatase_core_sf"/>
</dbReference>
<keyword evidence="2" id="KW-1133">Transmembrane helix</keyword>
<dbReference type="EMBL" id="JADGKB010000280">
    <property type="protein sequence ID" value="KAJ3250295.1"/>
    <property type="molecule type" value="Genomic_DNA"/>
</dbReference>
<evidence type="ECO:0000313" key="4">
    <source>
        <dbReference type="Proteomes" id="UP001210925"/>
    </source>
</evidence>
<dbReference type="PANTHER" id="PTHR31956">
    <property type="entry name" value="NON-SPECIFIC PHOSPHOLIPASE C4-RELATED"/>
    <property type="match status" value="1"/>
</dbReference>
<comment type="caution">
    <text evidence="3">The sequence shown here is derived from an EMBL/GenBank/DDBJ whole genome shotgun (WGS) entry which is preliminary data.</text>
</comment>
<keyword evidence="2" id="KW-0472">Membrane</keyword>
<dbReference type="Proteomes" id="UP001210925">
    <property type="component" value="Unassembled WGS sequence"/>
</dbReference>
<dbReference type="AlphaFoldDB" id="A0AAD5U8N4"/>
<dbReference type="GO" id="GO:0009395">
    <property type="term" value="P:phospholipid catabolic process"/>
    <property type="evidence" value="ECO:0007669"/>
    <property type="project" value="TreeGrafter"/>
</dbReference>
<name>A0AAD5U8N4_9FUNG</name>
<reference evidence="3" key="1">
    <citation type="submission" date="2020-05" db="EMBL/GenBank/DDBJ databases">
        <title>Phylogenomic resolution of chytrid fungi.</title>
        <authorList>
            <person name="Stajich J.E."/>
            <person name="Amses K."/>
            <person name="Simmons R."/>
            <person name="Seto K."/>
            <person name="Myers J."/>
            <person name="Bonds A."/>
            <person name="Quandt C.A."/>
            <person name="Barry K."/>
            <person name="Liu P."/>
            <person name="Grigoriev I."/>
            <person name="Longcore J.E."/>
            <person name="James T.Y."/>
        </authorList>
    </citation>
    <scope>NUCLEOTIDE SEQUENCE</scope>
    <source>
        <strain evidence="3">PLAUS21</strain>
    </source>
</reference>
<keyword evidence="1" id="KW-0378">Hydrolase</keyword>
<proteinExistence type="predicted"/>
<accession>A0AAD5U8N4</accession>
<dbReference type="Pfam" id="PF04185">
    <property type="entry name" value="Phosphoesterase"/>
    <property type="match status" value="1"/>
</dbReference>
<dbReference type="PANTHER" id="PTHR31956:SF1">
    <property type="entry name" value="NON-SPECIFIC PHOSPHOLIPASE C1"/>
    <property type="match status" value="1"/>
</dbReference>
<gene>
    <name evidence="3" type="ORF">HK103_003696</name>
</gene>
<dbReference type="Gene3D" id="3.40.720.10">
    <property type="entry name" value="Alkaline Phosphatase, subunit A"/>
    <property type="match status" value="2"/>
</dbReference>
<dbReference type="GO" id="GO:0042578">
    <property type="term" value="F:phosphoric ester hydrolase activity"/>
    <property type="evidence" value="ECO:0007669"/>
    <property type="project" value="UniProtKB-ARBA"/>
</dbReference>
<sequence length="483" mass="56106">MSRNSEESLLDHDGHLIEEQPILGGITMESKKSSSRWKYGKYAVFGFIVLSLASIYPLCYWNQTDTVDYPDVPLNYTEKIPDPHIPGLELVLDKETPINDKIKRVVLVVMENRSFDHIFSGLKSLGKPVDGLTGNETNYLYNGAAIQVRKTEKYISNYDPGHSMDDITQQIYGSRGNAEQKTPTMGGFARNVQDRTFFWNRDDALDDVFGYHTEDTLPISYKLAQEYSIIDHYFCSVPGPTWPNRHFVHCATSNGLVDNDHEGPDGVKCKTMFRHLEEHNITWRIYDDNNKSPPFTWEYNDIRQDGYRQRLRPFEEFFRDAEMGNLTHIDPRENFNDNHPPADLHNGEIFIKRIYEALRKSVHWEESLMFVTYDEHGGFYDHVTPPTNVPRPDKLPTYPKYNDFHFTRLGVRVPAIVISPYTPKNMVFKSGYKNRHFEHSSIPGTMKRIFGLDGWLSKRDEWAVSFHPIFGLQEKRTDCPMEL</sequence>
<protein>
    <recommendedName>
        <fullName evidence="5">Phospholipase C</fullName>
    </recommendedName>
</protein>
<keyword evidence="4" id="KW-1185">Reference proteome</keyword>